<feature type="region of interest" description="Disordered" evidence="1">
    <location>
        <begin position="157"/>
        <end position="185"/>
    </location>
</feature>
<accession>A0ABW3E4U4</accession>
<proteinExistence type="predicted"/>
<feature type="non-terminal residue" evidence="2">
    <location>
        <position position="321"/>
    </location>
</feature>
<dbReference type="Proteomes" id="UP001597024">
    <property type="component" value="Unassembled WGS sequence"/>
</dbReference>
<sequence>VKHAAAFKAGATVIADAVPLLPAELGTQVAAVFGGEVAEPEKPEPFVPATLPAVEKPGPFPAPSLGGERHFHGDWVECEQWLAAFVKQAWDDRTALRAQLKPAFDGSFPYLYETERWLDLSYWIAALAKEVIAPGSDPGVPDPEPVDPWAGSSFSVRVSAVPADEEEPEEEEEEDQEDDEPTEPVRAFDNLPEHVREEIFRQMAELGASEERVASMRDGLPLPPRDQAEPRFRVGISYMGSRPLFGKVEPPDPSVEYRRRNRLPGPRNVSEPHMFLLHRFSELYVALREGALPPVLLATPTSMTGHLAPDVLVERLEACAA</sequence>
<name>A0ABW3E4U4_9ACTN</name>
<comment type="caution">
    <text evidence="2">The sequence shown here is derived from an EMBL/GenBank/DDBJ whole genome shotgun (WGS) entry which is preliminary data.</text>
</comment>
<reference evidence="3" key="1">
    <citation type="journal article" date="2019" name="Int. J. Syst. Evol. Microbiol.">
        <title>The Global Catalogue of Microorganisms (GCM) 10K type strain sequencing project: providing services to taxonomists for standard genome sequencing and annotation.</title>
        <authorList>
            <consortium name="The Broad Institute Genomics Platform"/>
            <consortium name="The Broad Institute Genome Sequencing Center for Infectious Disease"/>
            <person name="Wu L."/>
            <person name="Ma J."/>
        </authorList>
    </citation>
    <scope>NUCLEOTIDE SEQUENCE [LARGE SCALE GENOMIC DNA]</scope>
    <source>
        <strain evidence="3">CCUG 62974</strain>
    </source>
</reference>
<evidence type="ECO:0000313" key="3">
    <source>
        <dbReference type="Proteomes" id="UP001597024"/>
    </source>
</evidence>
<gene>
    <name evidence="2" type="ORF">ACFQ08_37985</name>
</gene>
<feature type="compositionally biased region" description="Acidic residues" evidence="1">
    <location>
        <begin position="163"/>
        <end position="182"/>
    </location>
</feature>
<keyword evidence="3" id="KW-1185">Reference proteome</keyword>
<protein>
    <submittedName>
        <fullName evidence="2">Uncharacterized protein</fullName>
    </submittedName>
</protein>
<feature type="non-terminal residue" evidence="2">
    <location>
        <position position="1"/>
    </location>
</feature>
<evidence type="ECO:0000256" key="1">
    <source>
        <dbReference type="SAM" id="MobiDB-lite"/>
    </source>
</evidence>
<evidence type="ECO:0000313" key="2">
    <source>
        <dbReference type="EMBL" id="MFD0890367.1"/>
    </source>
</evidence>
<organism evidence="2 3">
    <name type="scientific">Streptosporangium algeriense</name>
    <dbReference type="NCBI Taxonomy" id="1682748"/>
    <lineage>
        <taxon>Bacteria</taxon>
        <taxon>Bacillati</taxon>
        <taxon>Actinomycetota</taxon>
        <taxon>Actinomycetes</taxon>
        <taxon>Streptosporangiales</taxon>
        <taxon>Streptosporangiaceae</taxon>
        <taxon>Streptosporangium</taxon>
    </lineage>
</organism>
<dbReference type="EMBL" id="JBHTHX010002392">
    <property type="protein sequence ID" value="MFD0890367.1"/>
    <property type="molecule type" value="Genomic_DNA"/>
</dbReference>